<protein>
    <submittedName>
        <fullName evidence="2">Uncharacterized protein</fullName>
    </submittedName>
</protein>
<accession>A0A6A7AEB4</accession>
<feature type="region of interest" description="Disordered" evidence="1">
    <location>
        <begin position="349"/>
        <end position="370"/>
    </location>
</feature>
<sequence length="370" mass="40838">MAPKGVSGVGKRAGRDETPSRAPRSRPQRRHMAPPTPISPEASQLSEQGVPFSQPAGVVQAALHGASDDDNETDDEDLVEVVPPSGQRQKTPTSRNLQYAHRREPARLPSEENERTVVKFNACWRVHFTPRPGRPHKPLPGWKNSKSDTSQPLFRALNDWVKAVLAMQPSPMKQMDLAAVVYYQGQPKGERLIESMYDVVALQRHTRFAAAMELVQEVAYEHLESPVLVDFDLVLMPEPPVVHAPSPLPPSSNSTARQEAQLPARNAALLLTAASTVTDPLANIKVQLRKLREMGAKKRKRDGNSDASEQLTRQLTQVTQLMMVNMLANMSKNLGPEARNIPALLRGLNGGGNGRNEHDNAADRLFMPEE</sequence>
<evidence type="ECO:0000256" key="1">
    <source>
        <dbReference type="SAM" id="MobiDB-lite"/>
    </source>
</evidence>
<evidence type="ECO:0000313" key="2">
    <source>
        <dbReference type="EMBL" id="KAF2831602.1"/>
    </source>
</evidence>
<keyword evidence="3" id="KW-1185">Reference proteome</keyword>
<feature type="compositionally biased region" description="Polar residues" evidence="1">
    <location>
        <begin position="86"/>
        <end position="97"/>
    </location>
</feature>
<evidence type="ECO:0000313" key="3">
    <source>
        <dbReference type="Proteomes" id="UP000799424"/>
    </source>
</evidence>
<name>A0A6A7AEB4_9PLEO</name>
<feature type="compositionally biased region" description="Acidic residues" evidence="1">
    <location>
        <begin position="68"/>
        <end position="79"/>
    </location>
</feature>
<dbReference type="Proteomes" id="UP000799424">
    <property type="component" value="Unassembled WGS sequence"/>
</dbReference>
<dbReference type="AlphaFoldDB" id="A0A6A7AEB4"/>
<dbReference type="EMBL" id="MU006218">
    <property type="protein sequence ID" value="KAF2831602.1"/>
    <property type="molecule type" value="Genomic_DNA"/>
</dbReference>
<organism evidence="2 3">
    <name type="scientific">Ophiobolus disseminans</name>
    <dbReference type="NCBI Taxonomy" id="1469910"/>
    <lineage>
        <taxon>Eukaryota</taxon>
        <taxon>Fungi</taxon>
        <taxon>Dikarya</taxon>
        <taxon>Ascomycota</taxon>
        <taxon>Pezizomycotina</taxon>
        <taxon>Dothideomycetes</taxon>
        <taxon>Pleosporomycetidae</taxon>
        <taxon>Pleosporales</taxon>
        <taxon>Pleosporineae</taxon>
        <taxon>Phaeosphaeriaceae</taxon>
        <taxon>Ophiobolus</taxon>
    </lineage>
</organism>
<proteinExistence type="predicted"/>
<feature type="region of interest" description="Disordered" evidence="1">
    <location>
        <begin position="1"/>
        <end position="98"/>
    </location>
</feature>
<feature type="compositionally biased region" description="Basic residues" evidence="1">
    <location>
        <begin position="23"/>
        <end position="32"/>
    </location>
</feature>
<reference evidence="2" key="1">
    <citation type="journal article" date="2020" name="Stud. Mycol.">
        <title>101 Dothideomycetes genomes: a test case for predicting lifestyles and emergence of pathogens.</title>
        <authorList>
            <person name="Haridas S."/>
            <person name="Albert R."/>
            <person name="Binder M."/>
            <person name="Bloem J."/>
            <person name="Labutti K."/>
            <person name="Salamov A."/>
            <person name="Andreopoulos B."/>
            <person name="Baker S."/>
            <person name="Barry K."/>
            <person name="Bills G."/>
            <person name="Bluhm B."/>
            <person name="Cannon C."/>
            <person name="Castanera R."/>
            <person name="Culley D."/>
            <person name="Daum C."/>
            <person name="Ezra D."/>
            <person name="Gonzalez J."/>
            <person name="Henrissat B."/>
            <person name="Kuo A."/>
            <person name="Liang C."/>
            <person name="Lipzen A."/>
            <person name="Lutzoni F."/>
            <person name="Magnuson J."/>
            <person name="Mondo S."/>
            <person name="Nolan M."/>
            <person name="Ohm R."/>
            <person name="Pangilinan J."/>
            <person name="Park H.-J."/>
            <person name="Ramirez L."/>
            <person name="Alfaro M."/>
            <person name="Sun H."/>
            <person name="Tritt A."/>
            <person name="Yoshinaga Y."/>
            <person name="Zwiers L.-H."/>
            <person name="Turgeon B."/>
            <person name="Goodwin S."/>
            <person name="Spatafora J."/>
            <person name="Crous P."/>
            <person name="Grigoriev I."/>
        </authorList>
    </citation>
    <scope>NUCLEOTIDE SEQUENCE</scope>
    <source>
        <strain evidence="2">CBS 113818</strain>
    </source>
</reference>
<dbReference type="OrthoDB" id="3810166at2759"/>
<gene>
    <name evidence="2" type="ORF">CC86DRAFT_431445</name>
</gene>